<keyword evidence="3" id="KW-0547">Nucleotide-binding</keyword>
<evidence type="ECO:0000313" key="7">
    <source>
        <dbReference type="Proteomes" id="UP001057991"/>
    </source>
</evidence>
<reference evidence="6" key="1">
    <citation type="submission" date="2021-08" db="EMBL/GenBank/DDBJ databases">
        <authorList>
            <person name="Nwanade C."/>
            <person name="Wang M."/>
            <person name="Masoudi A."/>
            <person name="Yu Z."/>
            <person name="Liu J."/>
        </authorList>
    </citation>
    <scope>NUCLEOTIDE SEQUENCE</scope>
    <source>
        <strain evidence="6">S056</strain>
    </source>
</reference>
<dbReference type="GO" id="GO:0016887">
    <property type="term" value="F:ATP hydrolysis activity"/>
    <property type="evidence" value="ECO:0007669"/>
    <property type="project" value="InterPro"/>
</dbReference>
<dbReference type="AlphaFoldDB" id="A0A9Q9LWK1"/>
<dbReference type="PROSITE" id="PS50893">
    <property type="entry name" value="ABC_TRANSPORTER_2"/>
    <property type="match status" value="1"/>
</dbReference>
<keyword evidence="4 6" id="KW-0067">ATP-binding</keyword>
<dbReference type="InterPro" id="IPR017871">
    <property type="entry name" value="ABC_transporter-like_CS"/>
</dbReference>
<dbReference type="GO" id="GO:0005524">
    <property type="term" value="F:ATP binding"/>
    <property type="evidence" value="ECO:0007669"/>
    <property type="project" value="UniProtKB-KW"/>
</dbReference>
<evidence type="ECO:0000256" key="2">
    <source>
        <dbReference type="ARBA" id="ARBA00022448"/>
    </source>
</evidence>
<dbReference type="InterPro" id="IPR003593">
    <property type="entry name" value="AAA+_ATPase"/>
</dbReference>
<dbReference type="GO" id="GO:0055085">
    <property type="term" value="P:transmembrane transport"/>
    <property type="evidence" value="ECO:0007669"/>
    <property type="project" value="UniProtKB-ARBA"/>
</dbReference>
<proteinExistence type="inferred from homology"/>
<dbReference type="InterPro" id="IPR003439">
    <property type="entry name" value="ABC_transporter-like_ATP-bd"/>
</dbReference>
<evidence type="ECO:0000256" key="1">
    <source>
        <dbReference type="ARBA" id="ARBA00005417"/>
    </source>
</evidence>
<dbReference type="EMBL" id="CP080776">
    <property type="protein sequence ID" value="UWP94637.1"/>
    <property type="molecule type" value="Genomic_DNA"/>
</dbReference>
<name>A0A9Q9LWK1_9RHOB</name>
<dbReference type="Gene3D" id="3.40.50.300">
    <property type="entry name" value="P-loop containing nucleotide triphosphate hydrolases"/>
    <property type="match status" value="1"/>
</dbReference>
<gene>
    <name evidence="6" type="ORF">K3X48_10465</name>
</gene>
<dbReference type="Pfam" id="PF00005">
    <property type="entry name" value="ABC_tran"/>
    <property type="match status" value="1"/>
</dbReference>
<comment type="similarity">
    <text evidence="1">Belongs to the ABC transporter superfamily.</text>
</comment>
<dbReference type="PANTHER" id="PTHR43776:SF7">
    <property type="entry name" value="D,D-DIPEPTIDE TRANSPORT ATP-BINDING PROTEIN DDPF-RELATED"/>
    <property type="match status" value="1"/>
</dbReference>
<dbReference type="CDD" id="cd03257">
    <property type="entry name" value="ABC_NikE_OppD_transporters"/>
    <property type="match status" value="1"/>
</dbReference>
<dbReference type="InterPro" id="IPR050319">
    <property type="entry name" value="ABC_transp_ATP-bind"/>
</dbReference>
<dbReference type="PROSITE" id="PS00211">
    <property type="entry name" value="ABC_TRANSPORTER_1"/>
    <property type="match status" value="1"/>
</dbReference>
<feature type="domain" description="ABC transporter" evidence="5">
    <location>
        <begin position="2"/>
        <end position="237"/>
    </location>
</feature>
<evidence type="ECO:0000256" key="3">
    <source>
        <dbReference type="ARBA" id="ARBA00022741"/>
    </source>
</evidence>
<protein>
    <submittedName>
        <fullName evidence="6">Dipeptide/oligopeptide/nickel ABC transporter ATP-binding protein</fullName>
    </submittedName>
</protein>
<keyword evidence="2" id="KW-0813">Transport</keyword>
<dbReference type="Proteomes" id="UP001057991">
    <property type="component" value="Chromosome"/>
</dbReference>
<organism evidence="6 7">
    <name type="scientific">Aliiroseovarius crassostreae</name>
    <dbReference type="NCBI Taxonomy" id="154981"/>
    <lineage>
        <taxon>Bacteria</taxon>
        <taxon>Pseudomonadati</taxon>
        <taxon>Pseudomonadota</taxon>
        <taxon>Alphaproteobacteria</taxon>
        <taxon>Rhodobacterales</taxon>
        <taxon>Paracoccaceae</taxon>
        <taxon>Aliiroseovarius</taxon>
    </lineage>
</organism>
<sequence length="247" mass="26807">MLRVCGLSKRFHGQEVLRDIHLDLAPREVVGLIGRSGAGKSTLARCMVGLEQPDAGSISLGGHKVTPGSGAARQKIQYLWQDPTQSLSPFLTAQGAVLETLDGFGIGDRRQRRSRAAALLEELGVRGEMQQRRPHALSGGQCQRVALARAIAARPEILILDEPLSSLDLVTQVNTIRLLRQLQGRNALSMLIVSHDLAPLRQLANRVLVLDEARIVEDIPMAGFATCARHPLSRAYADTLVRDAPAI</sequence>
<dbReference type="InterPro" id="IPR027417">
    <property type="entry name" value="P-loop_NTPase"/>
</dbReference>
<evidence type="ECO:0000259" key="5">
    <source>
        <dbReference type="PROSITE" id="PS50893"/>
    </source>
</evidence>
<dbReference type="PANTHER" id="PTHR43776">
    <property type="entry name" value="TRANSPORT ATP-BINDING PROTEIN"/>
    <property type="match status" value="1"/>
</dbReference>
<dbReference type="SMART" id="SM00382">
    <property type="entry name" value="AAA"/>
    <property type="match status" value="1"/>
</dbReference>
<dbReference type="SUPFAM" id="SSF52540">
    <property type="entry name" value="P-loop containing nucleoside triphosphate hydrolases"/>
    <property type="match status" value="1"/>
</dbReference>
<evidence type="ECO:0000256" key="4">
    <source>
        <dbReference type="ARBA" id="ARBA00022840"/>
    </source>
</evidence>
<dbReference type="RefSeq" id="WP_259805661.1">
    <property type="nucleotide sequence ID" value="NZ_CP080776.1"/>
</dbReference>
<accession>A0A9Q9LWK1</accession>
<evidence type="ECO:0000313" key="6">
    <source>
        <dbReference type="EMBL" id="UWP94637.1"/>
    </source>
</evidence>